<sequence>MADITFAWDANPGSEHAGYKMHWGTASRIYTFVLDVGAAAFGKVLGLADGTWYFATTAYDNDGREIGLSNEATVIAAPNTTPPTVPGG</sequence>
<proteinExistence type="predicted"/>
<comment type="caution">
    <text evidence="1">The sequence shown here is derived from an EMBL/GenBank/DDBJ whole genome shotgun (WGS) entry which is preliminary data.</text>
</comment>
<dbReference type="AlphaFoldDB" id="A0A0F9NSY7"/>
<dbReference type="Gene3D" id="2.60.40.10">
    <property type="entry name" value="Immunoglobulins"/>
    <property type="match status" value="1"/>
</dbReference>
<evidence type="ECO:0000313" key="1">
    <source>
        <dbReference type="EMBL" id="KKN21049.1"/>
    </source>
</evidence>
<feature type="non-terminal residue" evidence="1">
    <location>
        <position position="88"/>
    </location>
</feature>
<name>A0A0F9NSY7_9ZZZZ</name>
<gene>
    <name evidence="1" type="ORF">LCGC14_0929470</name>
</gene>
<organism evidence="1">
    <name type="scientific">marine sediment metagenome</name>
    <dbReference type="NCBI Taxonomy" id="412755"/>
    <lineage>
        <taxon>unclassified sequences</taxon>
        <taxon>metagenomes</taxon>
        <taxon>ecological metagenomes</taxon>
    </lineage>
</organism>
<dbReference type="InterPro" id="IPR013783">
    <property type="entry name" value="Ig-like_fold"/>
</dbReference>
<reference evidence="1" key="1">
    <citation type="journal article" date="2015" name="Nature">
        <title>Complex archaea that bridge the gap between prokaryotes and eukaryotes.</title>
        <authorList>
            <person name="Spang A."/>
            <person name="Saw J.H."/>
            <person name="Jorgensen S.L."/>
            <person name="Zaremba-Niedzwiedzka K."/>
            <person name="Martijn J."/>
            <person name="Lind A.E."/>
            <person name="van Eijk R."/>
            <person name="Schleper C."/>
            <person name="Guy L."/>
            <person name="Ettema T.J."/>
        </authorList>
    </citation>
    <scope>NUCLEOTIDE SEQUENCE</scope>
</reference>
<protein>
    <recommendedName>
        <fullName evidence="2">Fibronectin type-III domain-containing protein</fullName>
    </recommendedName>
</protein>
<dbReference type="EMBL" id="LAZR01003184">
    <property type="protein sequence ID" value="KKN21049.1"/>
    <property type="molecule type" value="Genomic_DNA"/>
</dbReference>
<evidence type="ECO:0008006" key="2">
    <source>
        <dbReference type="Google" id="ProtNLM"/>
    </source>
</evidence>
<accession>A0A0F9NSY7</accession>